<evidence type="ECO:0000313" key="1">
    <source>
        <dbReference type="EMBL" id="KYD18925.1"/>
    </source>
</evidence>
<sequence length="44" mass="5128">MDHNSKKRWYAASIRKHIALVFVPTKGWKPGLYLSLYRSGLKPL</sequence>
<comment type="caution">
    <text evidence="1">The sequence shown here is derived from an EMBL/GenBank/DDBJ whole genome shotgun (WGS) entry which is preliminary data.</text>
</comment>
<dbReference type="Proteomes" id="UP000075455">
    <property type="component" value="Unassembled WGS sequence"/>
</dbReference>
<dbReference type="EMBL" id="LQYS01000014">
    <property type="protein sequence ID" value="KYD18925.1"/>
    <property type="molecule type" value="Genomic_DNA"/>
</dbReference>
<organism evidence="1 2">
    <name type="scientific">Saccharococcus caldoxylosilyticus</name>
    <dbReference type="NCBI Taxonomy" id="81408"/>
    <lineage>
        <taxon>Bacteria</taxon>
        <taxon>Bacillati</taxon>
        <taxon>Bacillota</taxon>
        <taxon>Bacilli</taxon>
        <taxon>Bacillales</taxon>
        <taxon>Anoxybacillaceae</taxon>
        <taxon>Saccharococcus</taxon>
    </lineage>
</organism>
<evidence type="ECO:0000313" key="2">
    <source>
        <dbReference type="Proteomes" id="UP000075455"/>
    </source>
</evidence>
<gene>
    <name evidence="1" type="ORF">B4119_3755</name>
</gene>
<name>A0A150M3C3_9BACL</name>
<reference evidence="1 2" key="1">
    <citation type="submission" date="2016-01" db="EMBL/GenBank/DDBJ databases">
        <title>Draft Genome Sequences of Seven Thermophilic Sporeformers Isolated from Foods.</title>
        <authorList>
            <person name="Berendsen E.M."/>
            <person name="Wells-Bennik M.H."/>
            <person name="Krawcyk A.O."/>
            <person name="De Jong A."/>
            <person name="Holsappel S."/>
            <person name="Eijlander R.T."/>
            <person name="Kuipers O.P."/>
        </authorList>
    </citation>
    <scope>NUCLEOTIDE SEQUENCE [LARGE SCALE GENOMIC DNA]</scope>
    <source>
        <strain evidence="1 2">B4119</strain>
    </source>
</reference>
<accession>A0A150M3C3</accession>
<dbReference type="AlphaFoldDB" id="A0A150M3C3"/>
<proteinExistence type="predicted"/>
<protein>
    <submittedName>
        <fullName evidence="1">Uncharacterized protein</fullName>
    </submittedName>
</protein>
<dbReference type="STRING" id="81408.B4119_3755"/>